<evidence type="ECO:0000313" key="10">
    <source>
        <dbReference type="Proteomes" id="UP000598426"/>
    </source>
</evidence>
<feature type="transmembrane region" description="Helical" evidence="8">
    <location>
        <begin position="247"/>
        <end position="267"/>
    </location>
</feature>
<keyword evidence="7 8" id="KW-0472">Membrane</keyword>
<keyword evidence="10" id="KW-1185">Reference proteome</keyword>
<dbReference type="PANTHER" id="PTHR30330">
    <property type="entry name" value="AGSS FAMILY TRANSPORTER, SODIUM-ALANINE"/>
    <property type="match status" value="1"/>
</dbReference>
<organism evidence="9 10">
    <name type="scientific">Microbacterium helvum</name>
    <dbReference type="NCBI Taxonomy" id="2773713"/>
    <lineage>
        <taxon>Bacteria</taxon>
        <taxon>Bacillati</taxon>
        <taxon>Actinomycetota</taxon>
        <taxon>Actinomycetes</taxon>
        <taxon>Micrococcales</taxon>
        <taxon>Microbacteriaceae</taxon>
        <taxon>Microbacterium</taxon>
    </lineage>
</organism>
<keyword evidence="8" id="KW-0769">Symport</keyword>
<keyword evidence="3 8" id="KW-0813">Transport</keyword>
<feature type="transmembrane region" description="Helical" evidence="8">
    <location>
        <begin position="15"/>
        <end position="33"/>
    </location>
</feature>
<feature type="transmembrane region" description="Helical" evidence="8">
    <location>
        <begin position="305"/>
        <end position="326"/>
    </location>
</feature>
<reference evidence="9 10" key="1">
    <citation type="submission" date="2020-09" db="EMBL/GenBank/DDBJ databases">
        <title>Isolation and identification of active actinomycetes.</title>
        <authorList>
            <person name="Li X."/>
        </authorList>
    </citation>
    <scope>NUCLEOTIDE SEQUENCE [LARGE SCALE GENOMIC DNA]</scope>
    <source>
        <strain evidence="9 10">NEAU-LLC</strain>
    </source>
</reference>
<keyword evidence="6 8" id="KW-1133">Transmembrane helix</keyword>
<feature type="transmembrane region" description="Helical" evidence="8">
    <location>
        <begin position="100"/>
        <end position="123"/>
    </location>
</feature>
<protein>
    <submittedName>
        <fullName evidence="9">Alanine:cation symporter family protein</fullName>
    </submittedName>
</protein>
<evidence type="ECO:0000256" key="5">
    <source>
        <dbReference type="ARBA" id="ARBA00022692"/>
    </source>
</evidence>
<comment type="subcellular location">
    <subcellularLocation>
        <location evidence="1 8">Cell membrane</location>
        <topology evidence="1 8">Multi-pass membrane protein</topology>
    </subcellularLocation>
</comment>
<feature type="transmembrane region" description="Helical" evidence="8">
    <location>
        <begin position="216"/>
        <end position="235"/>
    </location>
</feature>
<name>A0ABR8NII1_9MICO</name>
<evidence type="ECO:0000256" key="4">
    <source>
        <dbReference type="ARBA" id="ARBA00022475"/>
    </source>
</evidence>
<dbReference type="InterPro" id="IPR001463">
    <property type="entry name" value="Na/Ala_symport"/>
</dbReference>
<dbReference type="PRINTS" id="PR00175">
    <property type="entry name" value="NAALASMPORT"/>
</dbReference>
<evidence type="ECO:0000256" key="1">
    <source>
        <dbReference type="ARBA" id="ARBA00004651"/>
    </source>
</evidence>
<comment type="caution">
    <text evidence="9">The sequence shown here is derived from an EMBL/GenBank/DDBJ whole genome shotgun (WGS) entry which is preliminary data.</text>
</comment>
<comment type="similarity">
    <text evidence="2 8">Belongs to the alanine or glycine:cation symporter (AGCS) (TC 2.A.25) family.</text>
</comment>
<feature type="transmembrane region" description="Helical" evidence="8">
    <location>
        <begin position="420"/>
        <end position="441"/>
    </location>
</feature>
<feature type="transmembrane region" description="Helical" evidence="8">
    <location>
        <begin position="353"/>
        <end position="373"/>
    </location>
</feature>
<keyword evidence="5 8" id="KW-0812">Transmembrane</keyword>
<dbReference type="Proteomes" id="UP000598426">
    <property type="component" value="Unassembled WGS sequence"/>
</dbReference>
<evidence type="ECO:0000256" key="2">
    <source>
        <dbReference type="ARBA" id="ARBA00009261"/>
    </source>
</evidence>
<sequence length="503" mass="54124">MDAVNEWLLTWGDNLWTWIVLPVVVLLGIYFTVRSGVVQFRLVPEMFRTLTDKTPRNESGEPQSVSAFQAFTMSAASRVGVGNIAGVGTAIAVGGPGAVFWMWLMAFIGGASSFIESSLAQLFKVRDKDSFRGGPAYYMERGLKARWLGVWFAIILIVCFPFAFSSLQANTISATVTATVGADSAWLPWGVGLGIAVLTGLVVFGGVRRIASVTQFLVPIMALAYLLLGIVVVALHVDRIGPVFVEIFTQAWGFNEVVGAAFGYIVLTGVKRGMFSNEAGLGSAPNAGASAAVTHPVKQGLVQTLGVYFDTFLVCSITAFIILVSVPDLGSATRGIGLTQGALVSTLGDWSSIALSVIVFLLAFSSILGNYYYGESNIEFITTRPWVLNAYRILVVVAVLAGSVVGADLVWNFADGVMGLMALTNLIAIGLLSGIAFKLLSDYTHQRRQGRDPVFTRDRLAGVTGIECWEDELSVTGPLDLPTRQHQAAKHRDHLHQQDERSD</sequence>
<dbReference type="EMBL" id="JACXZS010000001">
    <property type="protein sequence ID" value="MBD3940501.1"/>
    <property type="molecule type" value="Genomic_DNA"/>
</dbReference>
<feature type="transmembrane region" description="Helical" evidence="8">
    <location>
        <begin position="75"/>
        <end position="94"/>
    </location>
</feature>
<dbReference type="Gene3D" id="1.20.1740.10">
    <property type="entry name" value="Amino acid/polyamine transporter I"/>
    <property type="match status" value="1"/>
</dbReference>
<dbReference type="PROSITE" id="PS00873">
    <property type="entry name" value="NA_ALANINE_SYMP"/>
    <property type="match status" value="1"/>
</dbReference>
<dbReference type="NCBIfam" id="TIGR00835">
    <property type="entry name" value="agcS"/>
    <property type="match status" value="1"/>
</dbReference>
<dbReference type="RefSeq" id="WP_191170115.1">
    <property type="nucleotide sequence ID" value="NZ_JACXZS010000001.1"/>
</dbReference>
<dbReference type="Pfam" id="PF01235">
    <property type="entry name" value="Na_Ala_symp"/>
    <property type="match status" value="1"/>
</dbReference>
<keyword evidence="4 8" id="KW-1003">Cell membrane</keyword>
<proteinExistence type="inferred from homology"/>
<evidence type="ECO:0000256" key="8">
    <source>
        <dbReference type="RuleBase" id="RU363064"/>
    </source>
</evidence>
<feature type="transmembrane region" description="Helical" evidence="8">
    <location>
        <begin position="186"/>
        <end position="204"/>
    </location>
</feature>
<feature type="transmembrane region" description="Helical" evidence="8">
    <location>
        <begin position="393"/>
        <end position="414"/>
    </location>
</feature>
<evidence type="ECO:0000256" key="7">
    <source>
        <dbReference type="ARBA" id="ARBA00023136"/>
    </source>
</evidence>
<evidence type="ECO:0000256" key="6">
    <source>
        <dbReference type="ARBA" id="ARBA00022989"/>
    </source>
</evidence>
<evidence type="ECO:0000256" key="3">
    <source>
        <dbReference type="ARBA" id="ARBA00022448"/>
    </source>
</evidence>
<gene>
    <name evidence="9" type="ORF">IF188_02150</name>
</gene>
<evidence type="ECO:0000313" key="9">
    <source>
        <dbReference type="EMBL" id="MBD3940501.1"/>
    </source>
</evidence>
<dbReference type="PANTHER" id="PTHR30330:SF1">
    <property type="entry name" value="AMINO-ACID CARRIER PROTEIN ALST"/>
    <property type="match status" value="1"/>
</dbReference>
<feature type="transmembrane region" description="Helical" evidence="8">
    <location>
        <begin position="147"/>
        <end position="166"/>
    </location>
</feature>
<accession>A0ABR8NII1</accession>